<dbReference type="Gene3D" id="2.60.120.260">
    <property type="entry name" value="Galactose-binding domain-like"/>
    <property type="match status" value="1"/>
</dbReference>
<dbReference type="InterPro" id="IPR008979">
    <property type="entry name" value="Galactose-bd-like_sf"/>
</dbReference>
<reference evidence="1 2" key="1">
    <citation type="submission" date="2015-07" db="EMBL/GenBank/DDBJ databases">
        <title>High-quality draft genome sequence of Oceanobacillus caeni HM6, a bacillus isolated from a human feces.</title>
        <authorList>
            <person name="Kumar J."/>
            <person name="Verma M.K."/>
            <person name="Pandey R."/>
            <person name="Bhambi M."/>
            <person name="Chauhan N."/>
        </authorList>
    </citation>
    <scope>NUCLEOTIDE SEQUENCE [LARGE SCALE GENOMIC DNA]</scope>
    <source>
        <strain evidence="1 2">HM6</strain>
    </source>
</reference>
<keyword evidence="1" id="KW-0378">Hydrolase</keyword>
<organism evidence="1 2">
    <name type="scientific">Oceanobacillus caeni</name>
    <dbReference type="NCBI Taxonomy" id="405946"/>
    <lineage>
        <taxon>Bacteria</taxon>
        <taxon>Bacillati</taxon>
        <taxon>Bacillota</taxon>
        <taxon>Bacilli</taxon>
        <taxon>Bacillales</taxon>
        <taxon>Bacillaceae</taxon>
        <taxon>Oceanobacillus</taxon>
    </lineage>
</organism>
<dbReference type="EMBL" id="LGTK01000125">
    <property type="protein sequence ID" value="KPH69242.1"/>
    <property type="molecule type" value="Genomic_DNA"/>
</dbReference>
<evidence type="ECO:0000313" key="1">
    <source>
        <dbReference type="EMBL" id="KPH69242.1"/>
    </source>
</evidence>
<comment type="caution">
    <text evidence="1">The sequence shown here is derived from an EMBL/GenBank/DDBJ whole genome shotgun (WGS) entry which is preliminary data.</text>
</comment>
<evidence type="ECO:0000313" key="2">
    <source>
        <dbReference type="Proteomes" id="UP000037854"/>
    </source>
</evidence>
<name>A0ABR5MF34_9BACI</name>
<sequence length="504" mass="58191">FLTAYSKQQKTEFGNIYIDRQGSNYDSHAGIVSDSSQMVTLGENGETTYNFTLQSSGTYDIAVRIGFPFWDKNTIKISIDNDETTINENRLWWPYWRTTCWLTLKKNISLSAGTHTIKVKAGIPGVQFYGFRVCSDFKQSSSAGEAEFLLAPRKFKGVNGQMVEPDRAFKLTTEVLRRKPDSALIWYEDFRDENPLPSNYWTTLSGEWEVWKKDDFYNPRPYAQLDGKGELTWRYSDFKDIHIRARIGFPQNGSGRAGVFCGDLFCCLNYTSQRLELYKSNSLLGSYNVQIERTSNANLRTTPNLYTIEMRIRNNSVRVYSGAANTFRFKVDINNFNGGYAGIRSDNRMISDLLRLGDAWTYEPYESIDITFPNGDTVEFGRISRTGVTWDNEFQVFKVNSDVEEISTRNDDISMDYDFFHSRELQLTAGNDYTVKIKPKDINLWISRLFLGDADGFSILYYQDVDSLVYWANEAAYRWKLRGIAIWSLGQEDMRVWEALPKQI</sequence>
<keyword evidence="2" id="KW-1185">Reference proteome</keyword>
<proteinExistence type="predicted"/>
<dbReference type="Proteomes" id="UP000037854">
    <property type="component" value="Unassembled WGS sequence"/>
</dbReference>
<dbReference type="CDD" id="cd02795">
    <property type="entry name" value="CBM6-CBM35-CBM36_like"/>
    <property type="match status" value="1"/>
</dbReference>
<dbReference type="SUPFAM" id="SSF49785">
    <property type="entry name" value="Galactose-binding domain-like"/>
    <property type="match status" value="1"/>
</dbReference>
<gene>
    <name evidence="1" type="ORF">AFL42_17375</name>
</gene>
<feature type="non-terminal residue" evidence="1">
    <location>
        <position position="1"/>
    </location>
</feature>
<protein>
    <submittedName>
        <fullName evidence="1">Glycosyl hydrolase</fullName>
    </submittedName>
</protein>
<accession>A0ABR5MF34</accession>
<dbReference type="GO" id="GO:0016787">
    <property type="term" value="F:hydrolase activity"/>
    <property type="evidence" value="ECO:0007669"/>
    <property type="project" value="UniProtKB-KW"/>
</dbReference>